<feature type="compositionally biased region" description="Basic residues" evidence="1">
    <location>
        <begin position="91"/>
        <end position="100"/>
    </location>
</feature>
<keyword evidence="3" id="KW-1185">Reference proteome</keyword>
<name>A0ABR2N8Y1_9ROSI</name>
<feature type="region of interest" description="Disordered" evidence="1">
    <location>
        <begin position="49"/>
        <end position="100"/>
    </location>
</feature>
<organism evidence="2 3">
    <name type="scientific">Hibiscus sabdariffa</name>
    <name type="common">roselle</name>
    <dbReference type="NCBI Taxonomy" id="183260"/>
    <lineage>
        <taxon>Eukaryota</taxon>
        <taxon>Viridiplantae</taxon>
        <taxon>Streptophyta</taxon>
        <taxon>Embryophyta</taxon>
        <taxon>Tracheophyta</taxon>
        <taxon>Spermatophyta</taxon>
        <taxon>Magnoliopsida</taxon>
        <taxon>eudicotyledons</taxon>
        <taxon>Gunneridae</taxon>
        <taxon>Pentapetalae</taxon>
        <taxon>rosids</taxon>
        <taxon>malvids</taxon>
        <taxon>Malvales</taxon>
        <taxon>Malvaceae</taxon>
        <taxon>Malvoideae</taxon>
        <taxon>Hibiscus</taxon>
    </lineage>
</organism>
<evidence type="ECO:0000256" key="1">
    <source>
        <dbReference type="SAM" id="MobiDB-lite"/>
    </source>
</evidence>
<protein>
    <submittedName>
        <fullName evidence="2">Uncharacterized protein</fullName>
    </submittedName>
</protein>
<sequence>MCLCAASFMWSGWVINDKISVNAFWNQLLSCGCQHEFMLLTCMLSLSGKMRGKGRSKSPKRRSVSRSPKRRSVSRSPKRRSASRSPSGSRSRSRSKSLSR</sequence>
<evidence type="ECO:0000313" key="3">
    <source>
        <dbReference type="Proteomes" id="UP001396334"/>
    </source>
</evidence>
<accession>A0ABR2N8Y1</accession>
<comment type="caution">
    <text evidence="2">The sequence shown here is derived from an EMBL/GenBank/DDBJ whole genome shotgun (WGS) entry which is preliminary data.</text>
</comment>
<feature type="compositionally biased region" description="Basic residues" evidence="1">
    <location>
        <begin position="50"/>
        <end position="82"/>
    </location>
</feature>
<evidence type="ECO:0000313" key="2">
    <source>
        <dbReference type="EMBL" id="KAK8972596.1"/>
    </source>
</evidence>
<dbReference type="EMBL" id="JBBPBN010000207">
    <property type="protein sequence ID" value="KAK8972596.1"/>
    <property type="molecule type" value="Genomic_DNA"/>
</dbReference>
<dbReference type="Proteomes" id="UP001396334">
    <property type="component" value="Unassembled WGS sequence"/>
</dbReference>
<proteinExistence type="predicted"/>
<reference evidence="2 3" key="1">
    <citation type="journal article" date="2024" name="G3 (Bethesda)">
        <title>Genome assembly of Hibiscus sabdariffa L. provides insights into metabolisms of medicinal natural products.</title>
        <authorList>
            <person name="Kim T."/>
        </authorList>
    </citation>
    <scope>NUCLEOTIDE SEQUENCE [LARGE SCALE GENOMIC DNA]</scope>
    <source>
        <strain evidence="2">TK-2024</strain>
        <tissue evidence="2">Old leaves</tissue>
    </source>
</reference>
<gene>
    <name evidence="2" type="ORF">V6N11_082526</name>
</gene>